<evidence type="ECO:0000256" key="1">
    <source>
        <dbReference type="SAM" id="Phobius"/>
    </source>
</evidence>
<comment type="caution">
    <text evidence="2">The sequence shown here is derived from an EMBL/GenBank/DDBJ whole genome shotgun (WGS) entry which is preliminary data.</text>
</comment>
<proteinExistence type="predicted"/>
<keyword evidence="1" id="KW-0812">Transmembrane</keyword>
<feature type="transmembrane region" description="Helical" evidence="1">
    <location>
        <begin position="94"/>
        <end position="117"/>
    </location>
</feature>
<dbReference type="Proteomes" id="UP001195422">
    <property type="component" value="Unassembled WGS sequence"/>
</dbReference>
<gene>
    <name evidence="2" type="ORF">JOF39_002179</name>
</gene>
<sequence length="126" mass="13849">MNYERNLTFNLRMQGMPESEIAETLKEVRSHEATTGASAEAEFGPAEEYAKQFPKRKRRTKGRAIVTAGLMLAVAYLLFAFLGKPLAGIDIRDYVGPLVLLPAVAIIAVGMLLGFLVDYFQPARSA</sequence>
<evidence type="ECO:0000313" key="2">
    <source>
        <dbReference type="EMBL" id="MBP2399098.1"/>
    </source>
</evidence>
<keyword evidence="3" id="KW-1185">Reference proteome</keyword>
<keyword evidence="1" id="KW-1133">Transmembrane helix</keyword>
<reference evidence="2 3" key="1">
    <citation type="submission" date="2021-03" db="EMBL/GenBank/DDBJ databases">
        <title>Sequencing the genomes of 1000 actinobacteria strains.</title>
        <authorList>
            <person name="Klenk H.-P."/>
        </authorList>
    </citation>
    <scope>NUCLEOTIDE SEQUENCE [LARGE SCALE GENOMIC DNA]</scope>
    <source>
        <strain evidence="2 3">DSM 20168</strain>
    </source>
</reference>
<accession>A0ABS4XRF3</accession>
<organism evidence="2 3">
    <name type="scientific">Glutamicibacter protophormiae</name>
    <name type="common">Brevibacterium protophormiae</name>
    <dbReference type="NCBI Taxonomy" id="37930"/>
    <lineage>
        <taxon>Bacteria</taxon>
        <taxon>Bacillati</taxon>
        <taxon>Actinomycetota</taxon>
        <taxon>Actinomycetes</taxon>
        <taxon>Micrococcales</taxon>
        <taxon>Micrococcaceae</taxon>
        <taxon>Glutamicibacter</taxon>
    </lineage>
</organism>
<keyword evidence="1" id="KW-0472">Membrane</keyword>
<name>A0ABS4XRF3_GLUPR</name>
<dbReference type="RefSeq" id="WP_204677014.1">
    <property type="nucleotide sequence ID" value="NZ_CP069806.1"/>
</dbReference>
<feature type="transmembrane region" description="Helical" evidence="1">
    <location>
        <begin position="64"/>
        <end position="82"/>
    </location>
</feature>
<dbReference type="EMBL" id="JAGIOJ010000001">
    <property type="protein sequence ID" value="MBP2399098.1"/>
    <property type="molecule type" value="Genomic_DNA"/>
</dbReference>
<evidence type="ECO:0000313" key="3">
    <source>
        <dbReference type="Proteomes" id="UP001195422"/>
    </source>
</evidence>
<protein>
    <submittedName>
        <fullName evidence="2">Sterol desaturase/sphingolipid hydroxylase (Fatty acid hydroxylase superfamily)</fullName>
    </submittedName>
</protein>